<gene>
    <name evidence="3" type="ORF">A0U93_02435</name>
</gene>
<dbReference type="PROSITE" id="PS51353">
    <property type="entry name" value="ARSC"/>
    <property type="match status" value="1"/>
</dbReference>
<dbReference type="AlphaFoldDB" id="A0A1U9KMI0"/>
<dbReference type="STRING" id="320497.A0U93_02435"/>
<protein>
    <submittedName>
        <fullName evidence="3">Arsenate reductase</fullName>
    </submittedName>
</protein>
<comment type="similarity">
    <text evidence="1 2">Belongs to the ArsC family.</text>
</comment>
<keyword evidence="4" id="KW-1185">Reference proteome</keyword>
<dbReference type="InterPro" id="IPR036249">
    <property type="entry name" value="Thioredoxin-like_sf"/>
</dbReference>
<sequence>MVADRLTIFGIRNCDSVKKARQWLLSCNVPYEFHDFRTQGLPPASLDAWIAAVGWKELLNRRGTTFRQLPDAQKSHLDTQSARGLMLSYPTLIKRPVLCGSFGIRVGFDPDLYEGLFAACGD</sequence>
<dbReference type="Proteomes" id="UP000188604">
    <property type="component" value="Chromosome"/>
</dbReference>
<name>A0A1U9KMI0_9PROT</name>
<dbReference type="EMBL" id="CP014691">
    <property type="protein sequence ID" value="AQS86985.1"/>
    <property type="molecule type" value="Genomic_DNA"/>
</dbReference>
<reference evidence="3 4" key="1">
    <citation type="submission" date="2016-03" db="EMBL/GenBank/DDBJ databases">
        <title>Acetic acid bacteria sequencing.</title>
        <authorList>
            <person name="Brandt J."/>
            <person name="Jakob F."/>
            <person name="Vogel R.F."/>
        </authorList>
    </citation>
    <scope>NUCLEOTIDE SEQUENCE [LARGE SCALE GENOMIC DNA]</scope>
    <source>
        <strain evidence="3 4">NBRC 101099</strain>
    </source>
</reference>
<dbReference type="PANTHER" id="PTHR30041">
    <property type="entry name" value="ARSENATE REDUCTASE"/>
    <property type="match status" value="1"/>
</dbReference>
<dbReference type="SUPFAM" id="SSF52833">
    <property type="entry name" value="Thioredoxin-like"/>
    <property type="match status" value="1"/>
</dbReference>
<organism evidence="3 4">
    <name type="scientific">Neoasaia chiangmaiensis</name>
    <dbReference type="NCBI Taxonomy" id="320497"/>
    <lineage>
        <taxon>Bacteria</taxon>
        <taxon>Pseudomonadati</taxon>
        <taxon>Pseudomonadota</taxon>
        <taxon>Alphaproteobacteria</taxon>
        <taxon>Acetobacterales</taxon>
        <taxon>Acetobacteraceae</taxon>
        <taxon>Neoasaia</taxon>
    </lineage>
</organism>
<evidence type="ECO:0000313" key="3">
    <source>
        <dbReference type="EMBL" id="AQS86985.1"/>
    </source>
</evidence>
<dbReference type="RefSeq" id="WP_077805955.1">
    <property type="nucleotide sequence ID" value="NZ_BJXS01000004.1"/>
</dbReference>
<evidence type="ECO:0000256" key="2">
    <source>
        <dbReference type="PROSITE-ProRule" id="PRU01282"/>
    </source>
</evidence>
<evidence type="ECO:0000313" key="4">
    <source>
        <dbReference type="Proteomes" id="UP000188604"/>
    </source>
</evidence>
<dbReference type="Pfam" id="PF03960">
    <property type="entry name" value="ArsC"/>
    <property type="match status" value="1"/>
</dbReference>
<dbReference type="InterPro" id="IPR006660">
    <property type="entry name" value="Arsenate_reductase-like"/>
</dbReference>
<accession>A0A1U9KMI0</accession>
<dbReference type="OrthoDB" id="9803749at2"/>
<dbReference type="NCBIfam" id="TIGR01617">
    <property type="entry name" value="arsC_related"/>
    <property type="match status" value="1"/>
</dbReference>
<proteinExistence type="inferred from homology"/>
<dbReference type="InterPro" id="IPR006504">
    <property type="entry name" value="Tscrpt_reg_Spx/MgsR"/>
</dbReference>
<dbReference type="PANTHER" id="PTHR30041:SF8">
    <property type="entry name" value="PROTEIN YFFB"/>
    <property type="match status" value="1"/>
</dbReference>
<dbReference type="CDD" id="cd03035">
    <property type="entry name" value="ArsC_Yffb"/>
    <property type="match status" value="1"/>
</dbReference>
<dbReference type="Gene3D" id="3.40.30.10">
    <property type="entry name" value="Glutaredoxin"/>
    <property type="match status" value="1"/>
</dbReference>
<evidence type="ECO:0000256" key="1">
    <source>
        <dbReference type="ARBA" id="ARBA00007198"/>
    </source>
</evidence>
<dbReference type="KEGG" id="nch:A0U93_02435"/>